<keyword evidence="8" id="KW-0479">Metal-binding</keyword>
<dbReference type="PANTHER" id="PTHR11822">
    <property type="entry name" value="NADP-SPECIFIC ISOCITRATE DEHYDROGENASE"/>
    <property type="match status" value="1"/>
</dbReference>
<keyword evidence="10" id="KW-0521">NADP</keyword>
<gene>
    <name evidence="17" type="primary">IDH2</name>
</gene>
<evidence type="ECO:0000313" key="17">
    <source>
        <dbReference type="RefSeq" id="XP_022419685.1"/>
    </source>
</evidence>
<comment type="cofactor">
    <cofactor evidence="1">
        <name>Mn(2+)</name>
        <dbReference type="ChEBI" id="CHEBI:29035"/>
    </cofactor>
</comment>
<evidence type="ECO:0000256" key="10">
    <source>
        <dbReference type="ARBA" id="ARBA00022857"/>
    </source>
</evidence>
<evidence type="ECO:0000256" key="5">
    <source>
        <dbReference type="ARBA" id="ARBA00013013"/>
    </source>
</evidence>
<dbReference type="PROSITE" id="PS00470">
    <property type="entry name" value="IDH_IMDH"/>
    <property type="match status" value="1"/>
</dbReference>
<keyword evidence="11" id="KW-0560">Oxidoreductase</keyword>
<dbReference type="GO" id="GO:0006102">
    <property type="term" value="P:isocitrate metabolic process"/>
    <property type="evidence" value="ECO:0007669"/>
    <property type="project" value="InterPro"/>
</dbReference>
<dbReference type="RefSeq" id="XP_022419685.1">
    <property type="nucleotide sequence ID" value="XM_022563977.2"/>
</dbReference>
<dbReference type="GO" id="GO:0006099">
    <property type="term" value="P:tricarboxylic acid cycle"/>
    <property type="evidence" value="ECO:0007669"/>
    <property type="project" value="UniProtKB-KW"/>
</dbReference>
<dbReference type="Pfam" id="PF00180">
    <property type="entry name" value="Iso_dh"/>
    <property type="match status" value="1"/>
</dbReference>
<evidence type="ECO:0000256" key="14">
    <source>
        <dbReference type="ARBA" id="ARBA00031098"/>
    </source>
</evidence>
<dbReference type="GO" id="GO:0051287">
    <property type="term" value="F:NAD binding"/>
    <property type="evidence" value="ECO:0007669"/>
    <property type="project" value="InterPro"/>
</dbReference>
<dbReference type="InterPro" id="IPR019818">
    <property type="entry name" value="IsoCit/isopropylmalate_DH_CS"/>
</dbReference>
<evidence type="ECO:0000256" key="12">
    <source>
        <dbReference type="ARBA" id="ARBA00023211"/>
    </source>
</evidence>
<comment type="subunit">
    <text evidence="4">Homodimer.</text>
</comment>
<evidence type="ECO:0000256" key="1">
    <source>
        <dbReference type="ARBA" id="ARBA00001936"/>
    </source>
</evidence>
<keyword evidence="12" id="KW-0464">Manganese</keyword>
<dbReference type="Proteomes" id="UP000248483">
    <property type="component" value="Unplaced"/>
</dbReference>
<feature type="domain" description="Isopropylmalate dehydrogenase-like" evidence="15">
    <location>
        <begin position="115"/>
        <end position="407"/>
    </location>
</feature>
<evidence type="ECO:0000256" key="13">
    <source>
        <dbReference type="ARBA" id="ARBA00029990"/>
    </source>
</evidence>
<dbReference type="PANTHER" id="PTHR11822:SF21">
    <property type="entry name" value="ISOCITRATE DEHYDROGENASE [NADP], MITOCHONDRIAL"/>
    <property type="match status" value="1"/>
</dbReference>
<sequence length="418" mass="46257">MHLRCVRGPCGGPGVEGCRTPAQPGACAPHHSCTRSRVRPWGHIGCQLLAYSKLGKHFFPSLPPSLGFPFVCGWAHSGCEEMATSSSRLIAASLATLSEKSPAFFFFFGCAVAFRILVPGPGIEPVPPAVEVRSLNHWTTREVPEKSLFAHDSSKSTGLGHMAISEPIMEAQGRKGSDWISPEHTIKSRDRQSISGFAHSCFQYAIQKKWPLYMSTKNTILKAYDGRFKDIFQEIFEKHYRTEFDKNKIWYEHRLIDDMVAQVLKSSGGFVWACKNYDGDVQSDILAQGFGSLGLMTSVLICPDGKTIEAEAAHGTVTRHYREHQKGRPTSTNPIASIFAWTRGLEHRGKLDGNQDLIRFAQTLEKVCVETVESGAMTKDLAGCIHGLSNVKLNEHFLNTSDFLDTIKSNLDKALGQQ</sequence>
<dbReference type="GeneID" id="111169637"/>
<keyword evidence="6" id="KW-0329">Glyoxylate bypass</keyword>
<evidence type="ECO:0000256" key="9">
    <source>
        <dbReference type="ARBA" id="ARBA00022842"/>
    </source>
</evidence>
<reference evidence="17" key="1">
    <citation type="submission" date="2025-08" db="UniProtKB">
        <authorList>
            <consortium name="RefSeq"/>
        </authorList>
    </citation>
    <scope>IDENTIFICATION</scope>
    <source>
        <tissue evidence="17">Blood</tissue>
    </source>
</reference>
<accession>A0A2Y9MD34</accession>
<evidence type="ECO:0000259" key="15">
    <source>
        <dbReference type="SMART" id="SM01329"/>
    </source>
</evidence>
<proteinExistence type="inferred from homology"/>
<evidence type="ECO:0000256" key="2">
    <source>
        <dbReference type="ARBA" id="ARBA00001946"/>
    </source>
</evidence>
<dbReference type="Gene3D" id="3.40.718.10">
    <property type="entry name" value="Isopropylmalate Dehydrogenase"/>
    <property type="match status" value="1"/>
</dbReference>
<dbReference type="AlphaFoldDB" id="A0A2Y9MD34"/>
<evidence type="ECO:0000313" key="16">
    <source>
        <dbReference type="Proteomes" id="UP000248483"/>
    </source>
</evidence>
<evidence type="ECO:0000256" key="3">
    <source>
        <dbReference type="ARBA" id="ARBA00007769"/>
    </source>
</evidence>
<evidence type="ECO:0000256" key="7">
    <source>
        <dbReference type="ARBA" id="ARBA00022532"/>
    </source>
</evidence>
<evidence type="ECO:0000256" key="4">
    <source>
        <dbReference type="ARBA" id="ARBA00011738"/>
    </source>
</evidence>
<dbReference type="GO" id="GO:0006097">
    <property type="term" value="P:glyoxylate cycle"/>
    <property type="evidence" value="ECO:0007669"/>
    <property type="project" value="UniProtKB-KW"/>
</dbReference>
<keyword evidence="9" id="KW-0460">Magnesium</keyword>
<dbReference type="SMART" id="SM01329">
    <property type="entry name" value="Iso_dh"/>
    <property type="match status" value="1"/>
</dbReference>
<dbReference type="GO" id="GO:0000287">
    <property type="term" value="F:magnesium ion binding"/>
    <property type="evidence" value="ECO:0007669"/>
    <property type="project" value="InterPro"/>
</dbReference>
<evidence type="ECO:0000256" key="8">
    <source>
        <dbReference type="ARBA" id="ARBA00022723"/>
    </source>
</evidence>
<organism evidence="16 17">
    <name type="scientific">Delphinapterus leucas</name>
    <name type="common">Beluga whale</name>
    <dbReference type="NCBI Taxonomy" id="9749"/>
    <lineage>
        <taxon>Eukaryota</taxon>
        <taxon>Metazoa</taxon>
        <taxon>Chordata</taxon>
        <taxon>Craniata</taxon>
        <taxon>Vertebrata</taxon>
        <taxon>Euteleostomi</taxon>
        <taxon>Mammalia</taxon>
        <taxon>Eutheria</taxon>
        <taxon>Laurasiatheria</taxon>
        <taxon>Artiodactyla</taxon>
        <taxon>Whippomorpha</taxon>
        <taxon>Cetacea</taxon>
        <taxon>Odontoceti</taxon>
        <taxon>Monodontidae</taxon>
        <taxon>Delphinapterus</taxon>
    </lineage>
</organism>
<dbReference type="GO" id="GO:0006739">
    <property type="term" value="P:NADP+ metabolic process"/>
    <property type="evidence" value="ECO:0007669"/>
    <property type="project" value="TreeGrafter"/>
</dbReference>
<dbReference type="GO" id="GO:0005739">
    <property type="term" value="C:mitochondrion"/>
    <property type="evidence" value="ECO:0007669"/>
    <property type="project" value="TreeGrafter"/>
</dbReference>
<dbReference type="EC" id="1.1.1.42" evidence="5"/>
<dbReference type="GO" id="GO:0004450">
    <property type="term" value="F:isocitrate dehydrogenase (NADP+) activity"/>
    <property type="evidence" value="ECO:0007669"/>
    <property type="project" value="UniProtKB-EC"/>
</dbReference>
<dbReference type="NCBIfam" id="NF006156">
    <property type="entry name" value="PRK08299.1"/>
    <property type="match status" value="1"/>
</dbReference>
<dbReference type="InterPro" id="IPR024084">
    <property type="entry name" value="IsoPropMal-DH-like_dom"/>
</dbReference>
<dbReference type="CTD" id="3418"/>
<dbReference type="InterPro" id="IPR004790">
    <property type="entry name" value="Isocitrate_DH_NADP"/>
</dbReference>
<comment type="cofactor">
    <cofactor evidence="2">
        <name>Mg(2+)</name>
        <dbReference type="ChEBI" id="CHEBI:18420"/>
    </cofactor>
</comment>
<keyword evidence="16" id="KW-1185">Reference proteome</keyword>
<name>A0A2Y9MD34_DELLE</name>
<evidence type="ECO:0000256" key="6">
    <source>
        <dbReference type="ARBA" id="ARBA00022435"/>
    </source>
</evidence>
<protein>
    <recommendedName>
        <fullName evidence="5">isocitrate dehydrogenase (NADP(+))</fullName>
        <ecNumber evidence="5">1.1.1.42</ecNumber>
    </recommendedName>
    <alternativeName>
        <fullName evidence="13">NADP(+)-specific ICDH</fullName>
    </alternativeName>
    <alternativeName>
        <fullName evidence="14">Oxalosuccinate decarboxylase</fullName>
    </alternativeName>
</protein>
<evidence type="ECO:0000256" key="11">
    <source>
        <dbReference type="ARBA" id="ARBA00023002"/>
    </source>
</evidence>
<comment type="similarity">
    <text evidence="3">Belongs to the isocitrate and isopropylmalate dehydrogenases family.</text>
</comment>
<dbReference type="SUPFAM" id="SSF53659">
    <property type="entry name" value="Isocitrate/Isopropylmalate dehydrogenase-like"/>
    <property type="match status" value="1"/>
</dbReference>
<keyword evidence="7" id="KW-0816">Tricarboxylic acid cycle</keyword>